<proteinExistence type="predicted"/>
<feature type="transmembrane region" description="Helical" evidence="1">
    <location>
        <begin position="66"/>
        <end position="91"/>
    </location>
</feature>
<feature type="transmembrane region" description="Helical" evidence="1">
    <location>
        <begin position="17"/>
        <end position="34"/>
    </location>
</feature>
<sequence>MCLLWEEWKNVQKRVKVFPVFFFFGMYTVFTHLFNEKLHLKCTFYNNNCFLSHLLIPEMPNAALEIVNYAIGVLFLNIVMTILNIYLSFLFHHHNILISKMYVRFGPQRESTQLAQ</sequence>
<keyword evidence="3" id="KW-1185">Reference proteome</keyword>
<evidence type="ECO:0000256" key="1">
    <source>
        <dbReference type="SAM" id="Phobius"/>
    </source>
</evidence>
<comment type="caution">
    <text evidence="2">The sequence shown here is derived from an EMBL/GenBank/DDBJ whole genome shotgun (WGS) entry which is preliminary data.</text>
</comment>
<reference evidence="2 3" key="1">
    <citation type="submission" date="2021-06" db="EMBL/GenBank/DDBJ databases">
        <authorList>
            <person name="Palmer J.M."/>
        </authorList>
    </citation>
    <scope>NUCLEOTIDE SEQUENCE [LARGE SCALE GENOMIC DNA]</scope>
    <source>
        <strain evidence="2 3">GA_2019</strain>
        <tissue evidence="2">Muscle</tissue>
    </source>
</reference>
<accession>A0ABV0NG37</accession>
<dbReference type="EMBL" id="JAHRIO010032369">
    <property type="protein sequence ID" value="MEQ2169212.1"/>
    <property type="molecule type" value="Genomic_DNA"/>
</dbReference>
<evidence type="ECO:0000313" key="3">
    <source>
        <dbReference type="Proteomes" id="UP001476798"/>
    </source>
</evidence>
<dbReference type="Proteomes" id="UP001476798">
    <property type="component" value="Unassembled WGS sequence"/>
</dbReference>
<name>A0ABV0NG37_9TELE</name>
<keyword evidence="1" id="KW-0472">Membrane</keyword>
<organism evidence="2 3">
    <name type="scientific">Goodea atripinnis</name>
    <dbReference type="NCBI Taxonomy" id="208336"/>
    <lineage>
        <taxon>Eukaryota</taxon>
        <taxon>Metazoa</taxon>
        <taxon>Chordata</taxon>
        <taxon>Craniata</taxon>
        <taxon>Vertebrata</taxon>
        <taxon>Euteleostomi</taxon>
        <taxon>Actinopterygii</taxon>
        <taxon>Neopterygii</taxon>
        <taxon>Teleostei</taxon>
        <taxon>Neoteleostei</taxon>
        <taxon>Acanthomorphata</taxon>
        <taxon>Ovalentaria</taxon>
        <taxon>Atherinomorphae</taxon>
        <taxon>Cyprinodontiformes</taxon>
        <taxon>Goodeidae</taxon>
        <taxon>Goodea</taxon>
    </lineage>
</organism>
<protein>
    <submittedName>
        <fullName evidence="2">Uncharacterized protein</fullName>
    </submittedName>
</protein>
<evidence type="ECO:0000313" key="2">
    <source>
        <dbReference type="EMBL" id="MEQ2169212.1"/>
    </source>
</evidence>
<keyword evidence="1" id="KW-1133">Transmembrane helix</keyword>
<gene>
    <name evidence="2" type="ORF">GOODEAATRI_022845</name>
</gene>
<keyword evidence="1" id="KW-0812">Transmembrane</keyword>